<evidence type="ECO:0000256" key="1">
    <source>
        <dbReference type="ARBA" id="ARBA00022737"/>
    </source>
</evidence>
<feature type="domain" description="CHAT" evidence="5">
    <location>
        <begin position="726"/>
        <end position="1061"/>
    </location>
</feature>
<keyword evidence="4" id="KW-0732">Signal</keyword>
<dbReference type="InterPro" id="IPR019734">
    <property type="entry name" value="TPR_rpt"/>
</dbReference>
<evidence type="ECO:0000256" key="4">
    <source>
        <dbReference type="SAM" id="SignalP"/>
    </source>
</evidence>
<dbReference type="PANTHER" id="PTHR45641">
    <property type="entry name" value="TETRATRICOPEPTIDE REPEAT PROTEIN (AFU_ORTHOLOGUE AFUA_6G03870)"/>
    <property type="match status" value="1"/>
</dbReference>
<evidence type="ECO:0000256" key="3">
    <source>
        <dbReference type="PROSITE-ProRule" id="PRU00339"/>
    </source>
</evidence>
<name>A0A2S8F8J5_9BACT</name>
<feature type="repeat" description="TPR" evidence="3">
    <location>
        <begin position="412"/>
        <end position="445"/>
    </location>
</feature>
<dbReference type="SUPFAM" id="SSF48452">
    <property type="entry name" value="TPR-like"/>
    <property type="match status" value="3"/>
</dbReference>
<dbReference type="EMBL" id="PUHY01000016">
    <property type="protein sequence ID" value="PQO28450.1"/>
    <property type="molecule type" value="Genomic_DNA"/>
</dbReference>
<reference evidence="6 7" key="1">
    <citation type="submission" date="2018-02" db="EMBL/GenBank/DDBJ databases">
        <title>Comparative genomes isolates from brazilian mangrove.</title>
        <authorList>
            <person name="Araujo J.E."/>
            <person name="Taketani R.G."/>
            <person name="Silva M.C.P."/>
            <person name="Loureco M.V."/>
            <person name="Andreote F.D."/>
        </authorList>
    </citation>
    <scope>NUCLEOTIDE SEQUENCE [LARGE SCALE GENOMIC DNA]</scope>
    <source>
        <strain evidence="6 7">Hex-1 MGV</strain>
    </source>
</reference>
<organism evidence="6 7">
    <name type="scientific">Blastopirellula marina</name>
    <dbReference type="NCBI Taxonomy" id="124"/>
    <lineage>
        <taxon>Bacteria</taxon>
        <taxon>Pseudomonadati</taxon>
        <taxon>Planctomycetota</taxon>
        <taxon>Planctomycetia</taxon>
        <taxon>Pirellulales</taxon>
        <taxon>Pirellulaceae</taxon>
        <taxon>Blastopirellula</taxon>
    </lineage>
</organism>
<dbReference type="Pfam" id="PF12770">
    <property type="entry name" value="CHAT"/>
    <property type="match status" value="1"/>
</dbReference>
<feature type="signal peptide" evidence="4">
    <location>
        <begin position="1"/>
        <end position="23"/>
    </location>
</feature>
<gene>
    <name evidence="6" type="ORF">C5Y83_27960</name>
</gene>
<keyword evidence="2 3" id="KW-0802">TPR repeat</keyword>
<evidence type="ECO:0000313" key="7">
    <source>
        <dbReference type="Proteomes" id="UP000238322"/>
    </source>
</evidence>
<feature type="chain" id="PRO_5015764608" description="CHAT domain-containing protein" evidence="4">
    <location>
        <begin position="24"/>
        <end position="1062"/>
    </location>
</feature>
<evidence type="ECO:0000256" key="2">
    <source>
        <dbReference type="ARBA" id="ARBA00022803"/>
    </source>
</evidence>
<dbReference type="SMART" id="SM00028">
    <property type="entry name" value="TPR"/>
    <property type="match status" value="7"/>
</dbReference>
<dbReference type="Pfam" id="PF13424">
    <property type="entry name" value="TPR_12"/>
    <property type="match status" value="3"/>
</dbReference>
<dbReference type="Gene3D" id="1.25.40.10">
    <property type="entry name" value="Tetratricopeptide repeat domain"/>
    <property type="match status" value="3"/>
</dbReference>
<comment type="caution">
    <text evidence="6">The sequence shown here is derived from an EMBL/GenBank/DDBJ whole genome shotgun (WGS) entry which is preliminary data.</text>
</comment>
<evidence type="ECO:0000313" key="6">
    <source>
        <dbReference type="EMBL" id="PQO28450.1"/>
    </source>
</evidence>
<sequence>MPGCRSLCAGMLLAVLFVVEVSAQDLTGQAAQTVSRLNDQIDTLSDAEKWEEAHAVQLKVLDIYLRELGERNVNTAFNLAYTGEQLYELERYREAKPYYERAIKAYRATVGEANEDYILTQFGYGKTLRILTELNKARTVLKKALKAASELYGPREYTVVEIVEELGFTELDDDKPEEARKCFLAALKIYPYLSEEDQSMQLWCLTSLATAETSLGNDAAAKEYLDKAYQNAARSFGEDSYEMTEVLLALGTYYQGKSDLATARRHYERVVNITNQIGESDSEEARLASVYLAQIFIDLGDYVTAEQLLTKTYRQEIELYGEDSVQPYYTLWDIGYLYDMQDKHPQARDAYGKVLTGLKRHLSEDHSSVVMIQSDIASVDQLLLHYDEAREGFEGLRDIHLQKYGENSIEFGALLFNLGWLEHDFGNYEIAREYYDQAIKVFENRLGPSNPETLQLKMMRASLAASERKWPEAVRLFDQMIRESKEFYSTLLASLSPTEQLLFLKNSEDLSLMVSVAIANQDDPEVVATTMNWLLNAKGVSQETLAARETLTRDLDDVESRNLAQQLLKIRQELAGLALSRPEEGTVDERAKRITELTQQEETLARQLADRVGEPLAQSKWVELDSIRQALAADQTMINFFELRPWDYFSVKTGRNRFSKARYFAYIIPPTGKGEVKLVDLGESSEIDKIVSKIRSWIGDSGAREAFLAESGEVATESEWRTLFAQAKQKIWDPLAQHFPDETKQLVLSPDGALWLMPWNTIPIGDDRYLIEDYSLRFLTSGRELVLPKKKAAIGAPLLFADPSFDLSPDSVRSAVQSIFRSVDIQKLPAGAISRTAIPQVTPLPSTRLEALAISPSVSNICGKEPIQYLGKFALETVAKEVKSPRVLVLSTHGFFLPEQASATGRSTVSNASSTRKLKAGIPENPLLRCGLLLAGCNNPTARGDDGILTGMEILGLDLRGTELVVLSACETGVGTVNSGEGVAGLRQAFQLAGAEAIVSTLWQVPDRDSALLMKDFFEQLAEGKSHPEALRQAQIKRIESRRQRYGAAHPFYWAAWTLTGT</sequence>
<proteinExistence type="predicted"/>
<dbReference type="PROSITE" id="PS50005">
    <property type="entry name" value="TPR"/>
    <property type="match status" value="1"/>
</dbReference>
<dbReference type="InterPro" id="IPR011990">
    <property type="entry name" value="TPR-like_helical_dom_sf"/>
</dbReference>
<keyword evidence="1" id="KW-0677">Repeat</keyword>
<accession>A0A2S8F8J5</accession>
<protein>
    <recommendedName>
        <fullName evidence="5">CHAT domain-containing protein</fullName>
    </recommendedName>
</protein>
<dbReference type="Pfam" id="PF13374">
    <property type="entry name" value="TPR_10"/>
    <property type="match status" value="1"/>
</dbReference>
<dbReference type="PANTHER" id="PTHR45641:SF19">
    <property type="entry name" value="NEPHROCYSTIN-3"/>
    <property type="match status" value="1"/>
</dbReference>
<dbReference type="Proteomes" id="UP000238322">
    <property type="component" value="Unassembled WGS sequence"/>
</dbReference>
<dbReference type="AlphaFoldDB" id="A0A2S8F8J5"/>
<evidence type="ECO:0000259" key="5">
    <source>
        <dbReference type="Pfam" id="PF12770"/>
    </source>
</evidence>
<dbReference type="InterPro" id="IPR024983">
    <property type="entry name" value="CHAT_dom"/>
</dbReference>